<dbReference type="Pfam" id="PF06012">
    <property type="entry name" value="DUF908"/>
    <property type="match status" value="1"/>
</dbReference>
<keyword evidence="7 11" id="KW-0833">Ubl conjugation pathway</keyword>
<dbReference type="Gene3D" id="1.25.10.10">
    <property type="entry name" value="Leucine-rich Repeat Variant"/>
    <property type="match status" value="1"/>
</dbReference>
<feature type="compositionally biased region" description="Acidic residues" evidence="13">
    <location>
        <begin position="1289"/>
        <end position="1307"/>
    </location>
</feature>
<dbReference type="SMART" id="SM00165">
    <property type="entry name" value="UBA"/>
    <property type="match status" value="1"/>
</dbReference>
<dbReference type="PANTHER" id="PTHR11254">
    <property type="entry name" value="HECT DOMAIN UBIQUITIN-PROTEIN LIGASE"/>
    <property type="match status" value="1"/>
</dbReference>
<protein>
    <recommendedName>
        <fullName evidence="4">HECT-type E3 ubiquitin transferase</fullName>
        <ecNumber evidence="4">2.3.2.26</ecNumber>
    </recommendedName>
</protein>
<dbReference type="FunFam" id="3.30.2160.10:FF:000001">
    <property type="entry name" value="E3 ubiquitin-protein ligase NEDD4-like"/>
    <property type="match status" value="1"/>
</dbReference>
<comment type="caution">
    <text evidence="16">The sequence shown here is derived from an EMBL/GenBank/DDBJ whole genome shotgun (WGS) entry which is preliminary data.</text>
</comment>
<evidence type="ECO:0000256" key="3">
    <source>
        <dbReference type="ARBA" id="ARBA00004906"/>
    </source>
</evidence>
<dbReference type="InterPro" id="IPR009060">
    <property type="entry name" value="UBA-like_sf"/>
</dbReference>
<dbReference type="InterPro" id="IPR015940">
    <property type="entry name" value="UBA"/>
</dbReference>
<feature type="domain" description="HECT" evidence="15">
    <location>
        <begin position="3272"/>
        <end position="3607"/>
    </location>
</feature>
<dbReference type="GO" id="GO:0006511">
    <property type="term" value="P:ubiquitin-dependent protein catabolic process"/>
    <property type="evidence" value="ECO:0007669"/>
    <property type="project" value="TreeGrafter"/>
</dbReference>
<dbReference type="Gene3D" id="3.90.1750.10">
    <property type="entry name" value="Hect, E3 ligase catalytic domains"/>
    <property type="match status" value="1"/>
</dbReference>
<sequence length="3607" mass="400166">MKIQARSSKKASHLPAETALLIADILHTPTQGLPDVLSSIDVWKWARSDLHCWIKVLNKFDAVLEEIIRDYDIDNHQVKEFTPHSREIVLGILTFERLLLENSTNRKLFNSYDRLSSFLLTSDLDVLVADLLLLLRPAQQYSAQASVSHTLNVSIPRLQALTKRWLSPQENGLEFVDMASEKKISEVESLPSEASEVKFTFYRKPRADEKHASTEGDVFDAQQKKAAPVMIQLGPMTLSSKSAMETLVETVESYGIPNDEKLELLFKIRIAKALSKGSYEDRVKLVTIRLLAIAIFCLTQSENSSQSSIFVYEPDLVAQLAEFLHIDRGIPTQVQTAALIALDGIGRIRGKIQEILTAVNAGVNHGILMSLLRRTVTDIANPSSNLPNTLVEALISFVTFIATHASGGNMVVGAGLIPMLVQLIENKNHNRLSIVSKAMQLVDNVVYGFPNAFQLFCNAQGVQAVVLRIKDEVDFDIAQNEKLGHIAFSRANVLKHTLRSLHRMMQTSGTSEGLRGLIDTSIINSIKQIIEHRSLFGSSVLPIAIHVMSTFVHNEPTSLTILQEAKLPDIFYDAIQDSIEPSIEVIQAIINAIGALCLNQTGQEQLQSRPRIIPSIFCVFKSEKHARVLSEKENAVVVGSAIDELIRHHPSLKTAVFDAILSLFKSLDELGNSFTEDKGTESFYRLVITVDNSQQDIKMETTDPLPASSSNHSPEIIESEHDQGKPEIIDNPIVLFIDVVCRFLEGLFQYSQHCRDFMQNTDGLDNLCKLVTIPGIPYNYASTPASDALVQVLRMMTEVAPSQTTSCLIKQVKLSLENTRDFWEPFDGGSKLHRFIEISSETELVEANTVFYKLTALYNRVTLLADLFSTTTFGHGRSNPNMLSACTGIDAAKILPDLGALHRACIWENIVLKGSLAMTSSTAGRISGILQTEVITSAVQANAAASDPDILPGLSSPSEDPKAKDSSKKDSPEERNAKALKYIATQVPASLTPLFQAVVRLPTLYSRRNPDAAQRKHAMSVTGCIAEVALRHLQTRGSDDMLASYAYWTVMMGLITVLLFEERASNNNLHTMLLVIFKTIGGIDAILHICKHYVSAIERITVTKTSDRSETEKQELVHVFGGLKVALHLLHFLVSSKPLFDSPQTVLLINKEKKNGDIDYFEPHNFLVKLRLAILPFIRELWEAPWLIQAPLSVCKSVVQTMLVLMGGDNEEIKGENGSEPATSAAGGMSGIGFLQRHLSPDENAVGQLCDMGFPRSAAERALIRMRNNVGAAAEYLLGQPLLIRPDPEPEETELENPVDVEPGLETDTMDNVQGFAEGLFQNRGKSREVAEEIKTSEEWKDELDRAREFLKERVGRRSLQLLDEHPSLIFDIKGAFVGSPEGYSGQALPLIIQDIKDFSPGAYDIHEQSLAIRCRLLAIIFNEMGSLETRLSSTAPGELMDVLIALLLAHPEQSDIEATVSPKWLSSLLLVIESLLITGDEPLPVVLPRENEEICVRPISNEPTYPSARQQVFLFCLKLLSSLELPQDESISVLRLLLYLTRDYGMAQEFVKLNGIALLLDRFKMMPKDASGCQVYVILLLRHVIEDQPTVELVMKQEIKRWFSQPRTKISDVGNFIRGTGSIALRDPKVFVKVTESMCELVTVHPSVHHITLRPSPPDGPQKEAVETHEVMLVDDPRVSNLSENTLESAVHHLAAELLRVGKSAVTASFVLSGDDAKTPVAGPIEPTTAENETRSNYFYACFLMQCLTELLFSYNACKVAFLAFTKKKGSTPSKDAGSKHRLAVLNFLLTELISFGGLDTMTSAGSKRRGMLCNWAMSVVAALCVQVGDSGDSRELATEFVNVRRLVLEALSRAIRDPVHSETMDERYGRLLALVDLTHRLLTVKVGSGSVKPSDDNPLHMAKLMLEKNFVAILTGALAEVDLNYPNVRGLLTAILRPLESLSKIAIKMGRVSDKGKEKQDVNINHMVSDSSSEDGIREDEREETPDLYRNSALGIYGGEMDDSNNYQSDDEMDENEDVAADEMEFGEEDASDSENTSTDSDEEIPHDDMGVEPHSSDEDGWNDEDDDDDDDIQDDDDDDEDDDDDDGDGLDIVAGDQEIAWQVQVNFTLEDQKLIRSSDIAATDGEIENVQQEDMDDEEAIEGIPMMAPEEIEEVVSEDEEIAEDIGMLEHADLVPSDGEDAMGLWFGELTRDGHHQFFAGPPIAGRRRRTTNVPGDFALFGPRHNVNSREDNLHHPLLVDPTTSGSTAHPLVRNSNRRNNRGNQAMNAYSDILQTIEDLVSGGALQLFQQLMNSGRGGGTGELHIDLAPMNAQIVPGLDRTSIPGSSWRTSGFPARTDRAPRIDSRGDIPDFTPLPTIQRWIDEARIIHGKFLTERMNKVCNHVTLRLLPPVLAAAKEEKAKKENEGLSRLELSHTDDNSDLVDGHEELPGNEGSHTGSEEQDGDSGDMGEPLIQFETDDDAVMEDGSNVISMENNVGITGLTVQGTGNNTDLSNEDRQASPSVPGPSTVADVSAPSISAQRVTVSVHGNSVDITDTGIDPTFLEALPDEMREEVLNQHFRERRTAMQQRPADSQISPEFLDALPPELRAEILQQERHERRVGEPAPTTASGPPVGPADIDTASFIASLDPQLRHVVLMDQEDGFLQTLPSYLIAEANVYRENAGRRVTSPPMVVPVTNQGPMAEIIKKSTTSRDSIQLLDKTGLTTLVRLLFFPQLPRKSWLLKIFGHLCENTKTRSELLNLLLNILHDGTGDVAAVDKSFSQLSFRNRAQSQLTPKAPSKSKAPIETPASWQITSESVPNLVVQRALEALTYIVSANELASRFFLTEQEIPLNFKRSSSKKGKGKEKQQPQTYYPIVSLLALLDPQTLLRIPTTMDSLAGLLSTITRPLTTLKEAEKEVENVYAGDNPQVSSVDGATNVQPIVTSQPSPGEVAENTEDVATRDATGTNKPESGEVLQKVLPLKSPVIPHSSLRLIVNILTVGECSGRTFQSTLALIQHLSYLPDARDTIASELRSRAQELGINIYDDLDALHNVLQKDSPKEDLPATIATKFSPASSDQAKLLRILKTIDYMYSSKATIVAPQTSSSTTGEHQTSDEEKVHAIYESFRFAPLWRRLGDCLAVIEENSDVEHMATVLLPLIESLMVVCKYVGSKTSTSTPLRNLRASASPRASNSARDTMEDLFISFTDSHRKVLNLMVRNNPSLMSGSFALLVQNPRVLDFDNKRNYFYQQLRRRPHSREHHGTLQLNVRRPRVFEDSFQYLQRKSGEQIKHGKLSVRFYEEEGVDAGGVTREWFQILARQMFDPNYALFQPCAADKLTYQPNRASWVNPEHLSFFKFVGRIIGKAIFDSRLLEAYFARSLYRQLLGKPVDYKDVEWVDPEYYNSLVWILENDPTPLDLTFSTEAVEFGVTHLVELKENGANVPVTQENKREFVQLSAHYRLTKSIKEQIDALLGGFYDIIPKDLISIFNEQELELLISGTPDIDIDEWRAATEYNGYTSSDPVIVWWWRALKSFNRDERAKVLSFATGTSRVPLGGFGELQGVQGVQRFSIHKAYGEPDRLPQAHTCFNQIDLPQYSSYEMLRKQLLLAINEGGEGFGFA</sequence>
<keyword evidence="8" id="KW-0509">mRNA transport</keyword>
<dbReference type="FunFam" id="3.90.1750.10:FF:000003">
    <property type="entry name" value="E3 ubiquitin-protein ligase UPL1"/>
    <property type="match status" value="1"/>
</dbReference>
<feature type="compositionally biased region" description="Acidic residues" evidence="13">
    <location>
        <begin position="2061"/>
        <end position="2092"/>
    </location>
</feature>
<dbReference type="InterPro" id="IPR010314">
    <property type="entry name" value="E3_Ub_ligase_DUF913"/>
</dbReference>
<evidence type="ECO:0000313" key="17">
    <source>
        <dbReference type="Proteomes" id="UP001050691"/>
    </source>
</evidence>
<evidence type="ECO:0000256" key="1">
    <source>
        <dbReference type="ARBA" id="ARBA00000885"/>
    </source>
</evidence>
<feature type="repeat" description="ARM" evidence="12">
    <location>
        <begin position="415"/>
        <end position="445"/>
    </location>
</feature>
<dbReference type="Pfam" id="PF06025">
    <property type="entry name" value="DUF913"/>
    <property type="match status" value="1"/>
</dbReference>
<dbReference type="InterPro" id="IPR016024">
    <property type="entry name" value="ARM-type_fold"/>
</dbReference>
<evidence type="ECO:0000256" key="11">
    <source>
        <dbReference type="PROSITE-ProRule" id="PRU00104"/>
    </source>
</evidence>
<evidence type="ECO:0000256" key="9">
    <source>
        <dbReference type="ARBA" id="ARBA00023242"/>
    </source>
</evidence>
<evidence type="ECO:0000256" key="5">
    <source>
        <dbReference type="ARBA" id="ARBA00022448"/>
    </source>
</evidence>
<evidence type="ECO:0000259" key="14">
    <source>
        <dbReference type="PROSITE" id="PS50030"/>
    </source>
</evidence>
<accession>A0AAV4ZYD5</accession>
<feature type="compositionally biased region" description="Polar residues" evidence="13">
    <location>
        <begin position="1964"/>
        <end position="1973"/>
    </location>
</feature>
<organism evidence="16 17">
    <name type="scientific">Clathrus columnatus</name>
    <dbReference type="NCBI Taxonomy" id="1419009"/>
    <lineage>
        <taxon>Eukaryota</taxon>
        <taxon>Fungi</taxon>
        <taxon>Dikarya</taxon>
        <taxon>Basidiomycota</taxon>
        <taxon>Agaricomycotina</taxon>
        <taxon>Agaricomycetes</taxon>
        <taxon>Phallomycetidae</taxon>
        <taxon>Phallales</taxon>
        <taxon>Clathraceae</taxon>
        <taxon>Clathrus</taxon>
    </lineage>
</organism>
<evidence type="ECO:0000256" key="2">
    <source>
        <dbReference type="ARBA" id="ARBA00004123"/>
    </source>
</evidence>
<dbReference type="InterPro" id="IPR035983">
    <property type="entry name" value="Hect_E3_ubiquitin_ligase"/>
</dbReference>
<dbReference type="InterPro" id="IPR010309">
    <property type="entry name" value="E3_Ub_ligase_DUF908"/>
</dbReference>
<dbReference type="GO" id="GO:0000209">
    <property type="term" value="P:protein polyubiquitination"/>
    <property type="evidence" value="ECO:0007669"/>
    <property type="project" value="TreeGrafter"/>
</dbReference>
<dbReference type="SUPFAM" id="SSF48371">
    <property type="entry name" value="ARM repeat"/>
    <property type="match status" value="1"/>
</dbReference>
<feature type="region of interest" description="Disordered" evidence="13">
    <location>
        <begin position="947"/>
        <end position="974"/>
    </location>
</feature>
<evidence type="ECO:0000256" key="12">
    <source>
        <dbReference type="PROSITE-ProRule" id="PRU00259"/>
    </source>
</evidence>
<dbReference type="GO" id="GO:0061630">
    <property type="term" value="F:ubiquitin protein ligase activity"/>
    <property type="evidence" value="ECO:0007669"/>
    <property type="project" value="UniProtKB-EC"/>
</dbReference>
<dbReference type="Pfam" id="PF22562">
    <property type="entry name" value="UBA_7"/>
    <property type="match status" value="1"/>
</dbReference>
<proteinExistence type="inferred from homology"/>
<evidence type="ECO:0000313" key="16">
    <source>
        <dbReference type="EMBL" id="GJJ06087.1"/>
    </source>
</evidence>
<dbReference type="PROSITE" id="PS50030">
    <property type="entry name" value="UBA"/>
    <property type="match status" value="1"/>
</dbReference>
<feature type="region of interest" description="Disordered" evidence="13">
    <location>
        <begin position="1958"/>
        <end position="2094"/>
    </location>
</feature>
<feature type="compositionally biased region" description="Basic and acidic residues" evidence="13">
    <location>
        <begin position="959"/>
        <end position="974"/>
    </location>
</feature>
<comment type="catalytic activity">
    <reaction evidence="1">
        <text>S-ubiquitinyl-[E2 ubiquitin-conjugating enzyme]-L-cysteine + [acceptor protein]-L-lysine = [E2 ubiquitin-conjugating enzyme]-L-cysteine + N(6)-ubiquitinyl-[acceptor protein]-L-lysine.</text>
        <dbReference type="EC" id="2.3.2.26"/>
    </reaction>
</comment>
<keyword evidence="9" id="KW-0539">Nucleus</keyword>
<comment type="pathway">
    <text evidence="3">Protein modification; protein ubiquitination.</text>
</comment>
<feature type="region of interest" description="Disordered" evidence="13">
    <location>
        <begin position="701"/>
        <end position="722"/>
    </location>
</feature>
<dbReference type="Gene3D" id="1.10.8.10">
    <property type="entry name" value="DNA helicase RuvA subunit, C-terminal domain"/>
    <property type="match status" value="1"/>
</dbReference>
<dbReference type="Gene3D" id="3.30.2410.10">
    <property type="entry name" value="Hect, E3 ligase catalytic domain"/>
    <property type="match status" value="1"/>
</dbReference>
<dbReference type="Pfam" id="PF00632">
    <property type="entry name" value="HECT"/>
    <property type="match status" value="1"/>
</dbReference>
<keyword evidence="17" id="KW-1185">Reference proteome</keyword>
<dbReference type="InterPro" id="IPR011989">
    <property type="entry name" value="ARM-like"/>
</dbReference>
<keyword evidence="5" id="KW-0813">Transport</keyword>
<evidence type="ECO:0000256" key="4">
    <source>
        <dbReference type="ARBA" id="ARBA00012485"/>
    </source>
</evidence>
<feature type="compositionally biased region" description="Basic and acidic residues" evidence="13">
    <location>
        <begin position="2049"/>
        <end position="2060"/>
    </location>
</feature>
<feature type="region of interest" description="Disordered" evidence="13">
    <location>
        <begin position="2485"/>
        <end position="2519"/>
    </location>
</feature>
<comment type="subcellular location">
    <subcellularLocation>
        <location evidence="2">Nucleus</location>
    </subcellularLocation>
</comment>
<dbReference type="Gene3D" id="3.30.2160.10">
    <property type="entry name" value="Hect, E3 ligase catalytic domain"/>
    <property type="match status" value="1"/>
</dbReference>
<dbReference type="Proteomes" id="UP001050691">
    <property type="component" value="Unassembled WGS sequence"/>
</dbReference>
<dbReference type="EC" id="2.3.2.26" evidence="4"/>
<evidence type="ECO:0000256" key="7">
    <source>
        <dbReference type="ARBA" id="ARBA00022786"/>
    </source>
</evidence>
<dbReference type="SUPFAM" id="SSF46934">
    <property type="entry name" value="UBA-like"/>
    <property type="match status" value="1"/>
</dbReference>
<dbReference type="Pfam" id="PF14377">
    <property type="entry name" value="UBM"/>
    <property type="match status" value="3"/>
</dbReference>
<dbReference type="InterPro" id="IPR025527">
    <property type="entry name" value="HUWE1/Rev1_UBM"/>
</dbReference>
<evidence type="ECO:0000256" key="6">
    <source>
        <dbReference type="ARBA" id="ARBA00022679"/>
    </source>
</evidence>
<evidence type="ECO:0000259" key="15">
    <source>
        <dbReference type="PROSITE" id="PS50237"/>
    </source>
</evidence>
<dbReference type="GO" id="GO:0005737">
    <property type="term" value="C:cytoplasm"/>
    <property type="evidence" value="ECO:0007669"/>
    <property type="project" value="TreeGrafter"/>
</dbReference>
<feature type="domain" description="UBA" evidence="14">
    <location>
        <begin position="1240"/>
        <end position="1280"/>
    </location>
</feature>
<gene>
    <name evidence="16" type="ORF">Clacol_000276</name>
</gene>
<evidence type="ECO:0000256" key="13">
    <source>
        <dbReference type="SAM" id="MobiDB-lite"/>
    </source>
</evidence>
<dbReference type="CDD" id="cd00078">
    <property type="entry name" value="HECTc"/>
    <property type="match status" value="1"/>
</dbReference>
<dbReference type="EMBL" id="BPWL01000001">
    <property type="protein sequence ID" value="GJJ06087.1"/>
    <property type="molecule type" value="Genomic_DNA"/>
</dbReference>
<dbReference type="PANTHER" id="PTHR11254:SF67">
    <property type="entry name" value="E3 UBIQUITIN-PROTEIN LIGASE HUWE1"/>
    <property type="match status" value="1"/>
</dbReference>
<dbReference type="InterPro" id="IPR000225">
    <property type="entry name" value="Armadillo"/>
</dbReference>
<feature type="active site" description="Glycyl thioester intermediate" evidence="11">
    <location>
        <position position="3574"/>
    </location>
</feature>
<feature type="compositionally biased region" description="Acidic residues" evidence="13">
    <location>
        <begin position="2011"/>
        <end position="2035"/>
    </location>
</feature>
<dbReference type="InterPro" id="IPR000569">
    <property type="entry name" value="HECT_dom"/>
</dbReference>
<feature type="compositionally biased region" description="Basic and acidic residues" evidence="13">
    <location>
        <begin position="2340"/>
        <end position="2353"/>
    </location>
</feature>
<feature type="region of interest" description="Disordered" evidence="13">
    <location>
        <begin position="2601"/>
        <end position="2620"/>
    </location>
</feature>
<dbReference type="PROSITE" id="PS50176">
    <property type="entry name" value="ARM_REPEAT"/>
    <property type="match status" value="1"/>
</dbReference>
<dbReference type="GO" id="GO:0005634">
    <property type="term" value="C:nucleus"/>
    <property type="evidence" value="ECO:0007669"/>
    <property type="project" value="UniProtKB-SubCell"/>
</dbReference>
<feature type="region of interest" description="Disordered" evidence="13">
    <location>
        <begin position="1288"/>
        <end position="1307"/>
    </location>
</feature>
<reference evidence="16" key="1">
    <citation type="submission" date="2021-10" db="EMBL/GenBank/DDBJ databases">
        <title>De novo Genome Assembly of Clathrus columnatus (Basidiomycota, Fungi) Using Illumina and Nanopore Sequence Data.</title>
        <authorList>
            <person name="Ogiso-Tanaka E."/>
            <person name="Itagaki H."/>
            <person name="Hosoya T."/>
            <person name="Hosaka K."/>
        </authorList>
    </citation>
    <scope>NUCLEOTIDE SEQUENCE</scope>
    <source>
        <strain evidence="16">MO-923</strain>
    </source>
</reference>
<dbReference type="SUPFAM" id="SSF56204">
    <property type="entry name" value="Hect, E3 ligase catalytic domain"/>
    <property type="match status" value="1"/>
</dbReference>
<feature type="region of interest" description="Disordered" evidence="13">
    <location>
        <begin position="2322"/>
        <end position="2354"/>
    </location>
</feature>
<dbReference type="FunFam" id="3.30.2410.10:FF:000004">
    <property type="entry name" value="E3 ubiquitin-protein ligase HUWE1, variant"/>
    <property type="match status" value="1"/>
</dbReference>
<dbReference type="SMART" id="SM00119">
    <property type="entry name" value="HECTc"/>
    <property type="match status" value="1"/>
</dbReference>
<feature type="region of interest" description="Disordered" evidence="13">
    <location>
        <begin position="2404"/>
        <end position="2457"/>
    </location>
</feature>
<evidence type="ECO:0000256" key="8">
    <source>
        <dbReference type="ARBA" id="ARBA00022816"/>
    </source>
</evidence>
<comment type="similarity">
    <text evidence="10">Belongs to the UPL family. TOM1/PTR1 subfamily.</text>
</comment>
<dbReference type="InterPro" id="IPR050409">
    <property type="entry name" value="E3_ubiq-protein_ligase"/>
</dbReference>
<dbReference type="PROSITE" id="PS50237">
    <property type="entry name" value="HECT"/>
    <property type="match status" value="1"/>
</dbReference>
<keyword evidence="6" id="KW-0808">Transferase</keyword>
<feature type="compositionally biased region" description="Basic and acidic residues" evidence="13">
    <location>
        <begin position="2404"/>
        <end position="2433"/>
    </location>
</feature>
<feature type="region of interest" description="Disordered" evidence="13">
    <location>
        <begin position="2240"/>
        <end position="2266"/>
    </location>
</feature>
<name>A0AAV4ZYD5_9AGAM</name>
<evidence type="ECO:0000256" key="10">
    <source>
        <dbReference type="ARBA" id="ARBA00034494"/>
    </source>
</evidence>
<dbReference type="GO" id="GO:0051028">
    <property type="term" value="P:mRNA transport"/>
    <property type="evidence" value="ECO:0007669"/>
    <property type="project" value="UniProtKB-KW"/>
</dbReference>
<feature type="compositionally biased region" description="Polar residues" evidence="13">
    <location>
        <begin position="2485"/>
        <end position="2497"/>
    </location>
</feature>